<dbReference type="AlphaFoldDB" id="A0AA42UCE3"/>
<dbReference type="RefSeq" id="WP_103850987.1">
    <property type="nucleotide sequence ID" value="NZ_CAWOMG010000178.1"/>
</dbReference>
<name>A0AA42UCE3_AERCA</name>
<reference evidence="1" key="1">
    <citation type="submission" date="2022-09" db="EMBL/GenBank/DDBJ databases">
        <title>Intensive care unit water sources are persistently colonized with multi-drug resistant bacteria and are the site of extensive horizontal gene transfer of antibiotic resistance genes.</title>
        <authorList>
            <person name="Diorio-Toth L."/>
        </authorList>
    </citation>
    <scope>NUCLEOTIDE SEQUENCE</scope>
    <source>
        <strain evidence="1">GD03710</strain>
    </source>
</reference>
<accession>A0AA42UCE3</accession>
<proteinExistence type="predicted"/>
<gene>
    <name evidence="1" type="ORF">N5I20_21595</name>
</gene>
<protein>
    <submittedName>
        <fullName evidence="1">Uncharacterized protein</fullName>
    </submittedName>
</protein>
<dbReference type="EMBL" id="JAOCIZ010000141">
    <property type="protein sequence ID" value="MDH1507641.1"/>
    <property type="molecule type" value="Genomic_DNA"/>
</dbReference>
<dbReference type="Proteomes" id="UP001161704">
    <property type="component" value="Unassembled WGS sequence"/>
</dbReference>
<comment type="caution">
    <text evidence="1">The sequence shown here is derived from an EMBL/GenBank/DDBJ whole genome shotgun (WGS) entry which is preliminary data.</text>
</comment>
<organism evidence="1 2">
    <name type="scientific">Aeromonas caviae</name>
    <name type="common">Aeromonas punctata</name>
    <dbReference type="NCBI Taxonomy" id="648"/>
    <lineage>
        <taxon>Bacteria</taxon>
        <taxon>Pseudomonadati</taxon>
        <taxon>Pseudomonadota</taxon>
        <taxon>Gammaproteobacteria</taxon>
        <taxon>Aeromonadales</taxon>
        <taxon>Aeromonadaceae</taxon>
        <taxon>Aeromonas</taxon>
    </lineage>
</organism>
<dbReference type="NCBIfam" id="NF041770">
    <property type="entry name" value="CFI_box_CTERM"/>
    <property type="match status" value="1"/>
</dbReference>
<dbReference type="InterPro" id="IPR049886">
    <property type="entry name" value="CFI_box_CTERM_dom"/>
</dbReference>
<evidence type="ECO:0000313" key="2">
    <source>
        <dbReference type="Proteomes" id="UP001161704"/>
    </source>
</evidence>
<evidence type="ECO:0000313" key="1">
    <source>
        <dbReference type="EMBL" id="MDH1507641.1"/>
    </source>
</evidence>
<sequence length="139" mass="15093">MNDKKLVSASKIGKMAWCPHGSSLQEQGVIASAQSQAKADYGTASHERLTAAAIEQQAQDQRCFVASYALGPNHAVTQQLRDWRDNNLSHHHLGRIFIKTYYALSPFTIKLLSPLPGARTAASSLVLAFARMVAGNEDA</sequence>